<evidence type="ECO:0000313" key="3">
    <source>
        <dbReference type="Proteomes" id="UP000265520"/>
    </source>
</evidence>
<protein>
    <submittedName>
        <fullName evidence="2">Uncharacterized protein</fullName>
    </submittedName>
</protein>
<feature type="region of interest" description="Disordered" evidence="1">
    <location>
        <begin position="1"/>
        <end position="35"/>
    </location>
</feature>
<organism evidence="2 3">
    <name type="scientific">Trifolium medium</name>
    <dbReference type="NCBI Taxonomy" id="97028"/>
    <lineage>
        <taxon>Eukaryota</taxon>
        <taxon>Viridiplantae</taxon>
        <taxon>Streptophyta</taxon>
        <taxon>Embryophyta</taxon>
        <taxon>Tracheophyta</taxon>
        <taxon>Spermatophyta</taxon>
        <taxon>Magnoliopsida</taxon>
        <taxon>eudicotyledons</taxon>
        <taxon>Gunneridae</taxon>
        <taxon>Pentapetalae</taxon>
        <taxon>rosids</taxon>
        <taxon>fabids</taxon>
        <taxon>Fabales</taxon>
        <taxon>Fabaceae</taxon>
        <taxon>Papilionoideae</taxon>
        <taxon>50 kb inversion clade</taxon>
        <taxon>NPAAA clade</taxon>
        <taxon>Hologalegina</taxon>
        <taxon>IRL clade</taxon>
        <taxon>Trifolieae</taxon>
        <taxon>Trifolium</taxon>
    </lineage>
</organism>
<sequence length="35" mass="3689">GFPARWLPAPGMVARPPESGRYGGRLAGRDECSSS</sequence>
<accession>A0A392R8M6</accession>
<evidence type="ECO:0000313" key="2">
    <source>
        <dbReference type="EMBL" id="MCI32462.1"/>
    </source>
</evidence>
<dbReference type="Proteomes" id="UP000265520">
    <property type="component" value="Unassembled WGS sequence"/>
</dbReference>
<evidence type="ECO:0000256" key="1">
    <source>
        <dbReference type="SAM" id="MobiDB-lite"/>
    </source>
</evidence>
<reference evidence="2 3" key="1">
    <citation type="journal article" date="2018" name="Front. Plant Sci.">
        <title>Red Clover (Trifolium pratense) and Zigzag Clover (T. medium) - A Picture of Genomic Similarities and Differences.</title>
        <authorList>
            <person name="Dluhosova J."/>
            <person name="Istvanek J."/>
            <person name="Nedelnik J."/>
            <person name="Repkova J."/>
        </authorList>
    </citation>
    <scope>NUCLEOTIDE SEQUENCE [LARGE SCALE GENOMIC DNA]</scope>
    <source>
        <strain evidence="3">cv. 10/8</strain>
        <tissue evidence="2">Leaf</tissue>
    </source>
</reference>
<keyword evidence="3" id="KW-1185">Reference proteome</keyword>
<proteinExistence type="predicted"/>
<comment type="caution">
    <text evidence="2">The sequence shown here is derived from an EMBL/GenBank/DDBJ whole genome shotgun (WGS) entry which is preliminary data.</text>
</comment>
<dbReference type="EMBL" id="LXQA010195770">
    <property type="protein sequence ID" value="MCI32462.1"/>
    <property type="molecule type" value="Genomic_DNA"/>
</dbReference>
<dbReference type="AlphaFoldDB" id="A0A392R8M6"/>
<name>A0A392R8M6_9FABA</name>
<feature type="non-terminal residue" evidence="2">
    <location>
        <position position="1"/>
    </location>
</feature>